<keyword evidence="4" id="KW-1185">Reference proteome</keyword>
<protein>
    <submittedName>
        <fullName evidence="3">Uncharacterized protein</fullName>
    </submittedName>
</protein>
<feature type="region of interest" description="Disordered" evidence="2">
    <location>
        <begin position="117"/>
        <end position="149"/>
    </location>
</feature>
<evidence type="ECO:0000313" key="4">
    <source>
        <dbReference type="Proteomes" id="UP001497497"/>
    </source>
</evidence>
<feature type="compositionally biased region" description="Basic and acidic residues" evidence="2">
    <location>
        <begin position="117"/>
        <end position="128"/>
    </location>
</feature>
<dbReference type="EMBL" id="CAXITT010000904">
    <property type="protein sequence ID" value="CAL1547110.1"/>
    <property type="molecule type" value="Genomic_DNA"/>
</dbReference>
<organism evidence="3 4">
    <name type="scientific">Lymnaea stagnalis</name>
    <name type="common">Great pond snail</name>
    <name type="synonym">Helix stagnalis</name>
    <dbReference type="NCBI Taxonomy" id="6523"/>
    <lineage>
        <taxon>Eukaryota</taxon>
        <taxon>Metazoa</taxon>
        <taxon>Spiralia</taxon>
        <taxon>Lophotrochozoa</taxon>
        <taxon>Mollusca</taxon>
        <taxon>Gastropoda</taxon>
        <taxon>Heterobranchia</taxon>
        <taxon>Euthyneura</taxon>
        <taxon>Panpulmonata</taxon>
        <taxon>Hygrophila</taxon>
        <taxon>Lymnaeoidea</taxon>
        <taxon>Lymnaeidae</taxon>
        <taxon>Lymnaea</taxon>
    </lineage>
</organism>
<feature type="non-terminal residue" evidence="3">
    <location>
        <position position="1"/>
    </location>
</feature>
<accession>A0AAV2ILW2</accession>
<sequence length="280" mass="30666">SESDWDTTVTESPTHQGPSKPFGQTLGGAKHDYEGDYATILPKPRKSKKDDPAISNEKSSSEDSIKGHTNAATVGSSSRQDNTQILSGAGIVSPPPHLTSFQGALTSDYASVYEVKPDIPPRGYEGKGKLYTVPETDTPSVIDSKWNDSDEEERVLRELHQEREKQKKLLAVAREKKPAIDRSNSAIENLGFVTSPKATKSNESTLEKWTRANEAQPAKFKSTKTIEANPELTQKSGNQNDEIIAPHLFPPTRGRIPATQLIIKDATGKSCIFYFEEGSP</sequence>
<name>A0AAV2ILW2_LYMST</name>
<feature type="coiled-coil region" evidence="1">
    <location>
        <begin position="149"/>
        <end position="176"/>
    </location>
</feature>
<proteinExistence type="predicted"/>
<comment type="caution">
    <text evidence="3">The sequence shown here is derived from an EMBL/GenBank/DDBJ whole genome shotgun (WGS) entry which is preliminary data.</text>
</comment>
<feature type="non-terminal residue" evidence="3">
    <location>
        <position position="280"/>
    </location>
</feature>
<reference evidence="3 4" key="1">
    <citation type="submission" date="2024-04" db="EMBL/GenBank/DDBJ databases">
        <authorList>
            <consortium name="Genoscope - CEA"/>
            <person name="William W."/>
        </authorList>
    </citation>
    <scope>NUCLEOTIDE SEQUENCE [LARGE SCALE GENOMIC DNA]</scope>
</reference>
<feature type="region of interest" description="Disordered" evidence="2">
    <location>
        <begin position="220"/>
        <end position="239"/>
    </location>
</feature>
<keyword evidence="1" id="KW-0175">Coiled coil</keyword>
<evidence type="ECO:0000256" key="2">
    <source>
        <dbReference type="SAM" id="MobiDB-lite"/>
    </source>
</evidence>
<feature type="compositionally biased region" description="Polar residues" evidence="2">
    <location>
        <begin position="70"/>
        <end position="86"/>
    </location>
</feature>
<dbReference type="Proteomes" id="UP001497497">
    <property type="component" value="Unassembled WGS sequence"/>
</dbReference>
<evidence type="ECO:0000313" key="3">
    <source>
        <dbReference type="EMBL" id="CAL1547110.1"/>
    </source>
</evidence>
<gene>
    <name evidence="3" type="ORF">GSLYS_00020435001</name>
</gene>
<feature type="compositionally biased region" description="Polar residues" evidence="2">
    <location>
        <begin position="223"/>
        <end position="239"/>
    </location>
</feature>
<dbReference type="AlphaFoldDB" id="A0AAV2ILW2"/>
<evidence type="ECO:0000256" key="1">
    <source>
        <dbReference type="SAM" id="Coils"/>
    </source>
</evidence>
<feature type="compositionally biased region" description="Polar residues" evidence="2">
    <location>
        <begin position="1"/>
        <end position="17"/>
    </location>
</feature>
<feature type="region of interest" description="Disordered" evidence="2">
    <location>
        <begin position="1"/>
        <end position="102"/>
    </location>
</feature>